<evidence type="ECO:0000313" key="3">
    <source>
        <dbReference type="Proteomes" id="UP000729701"/>
    </source>
</evidence>
<sequence length="695" mass="77543">MPLPRNQSSEIASIKRDHTLYLNAFTGLTYMNPDDVLQGRGYGQYQAYEDLKKDGHAYSVLQKRYLAVVSREWKVEPASSAQADKKAADMVRYHLTHLAARAEDQDVVSVGFDGLCYNLLDAVLKGYKPAEIIWNEDGSEIFPAQVKTRNQQRFPFGVNQTSGRWEMRLLTPEDMVHGEAVQQMYPRKFFVHSFGANDDNPYGAGVGRTIWWNVFFKKQDIKFWLQFVDKFASPTAIGTYPRGATQEQKSTLLAALNAIATDAGVAVPEGLGITLLEAARSGSISTYKDLAEYMDSEISKAVLGETLSTEMGSTGSYAAAQTHDKVSQRLAKADADLLSDTLNRTLVKWITAYNLPNAKPPRVWRDFGEQEDLNSRSQRDKTLFDMGFKLKPEAVKEVYGDDYEPIQEQSQEVTPDQFLANSGVDNTPVSDTTDMAETLDFGSIIDRVLKWQGLSIGVEYLPGMVRFPGRRTSKKLRSGYGHIRGYVGADDEALDCYLYPGLLNLEPGGSDAVYEVRQLSDDGDFDEHKYMLGYGNIDVARQAYLQEMPGSFFGGIIEVTLSSLEQYRRQPLNLSTSQSLPIASNFTELEKDGIDRYTEQLAKRTAPIIDSWVEQVRDAIANSSNFAEAQERIIQLYPDLDTTSFAEVMGQALIASEAAGRWEVLEEVRGAEFVESETISFAASKKKKQLPGLSS</sequence>
<feature type="domain" description="Inorganic pyrophosphatase" evidence="1">
    <location>
        <begin position="445"/>
        <end position="567"/>
    </location>
</feature>
<proteinExistence type="predicted"/>
<dbReference type="AlphaFoldDB" id="A0A951UTD8"/>
<gene>
    <name evidence="2" type="ORF">KME60_13535</name>
</gene>
<dbReference type="InterPro" id="IPR041595">
    <property type="entry name" value="Inorganic_Pase"/>
</dbReference>
<reference evidence="2" key="2">
    <citation type="journal article" date="2022" name="Microbiol. Resour. Announc.">
        <title>Metagenome Sequencing to Explore Phylogenomics of Terrestrial Cyanobacteria.</title>
        <authorList>
            <person name="Ward R.D."/>
            <person name="Stajich J.E."/>
            <person name="Johansen J.R."/>
            <person name="Huntemann M."/>
            <person name="Clum A."/>
            <person name="Foster B."/>
            <person name="Foster B."/>
            <person name="Roux S."/>
            <person name="Palaniappan K."/>
            <person name="Varghese N."/>
            <person name="Mukherjee S."/>
            <person name="Reddy T.B.K."/>
            <person name="Daum C."/>
            <person name="Copeland A."/>
            <person name="Chen I.A."/>
            <person name="Ivanova N.N."/>
            <person name="Kyrpides N.C."/>
            <person name="Shapiro N."/>
            <person name="Eloe-Fadrosh E.A."/>
            <person name="Pietrasiak N."/>
        </authorList>
    </citation>
    <scope>NUCLEOTIDE SEQUENCE</scope>
    <source>
        <strain evidence="2">GSE-NOS-MK-12-04C</strain>
    </source>
</reference>
<evidence type="ECO:0000259" key="1">
    <source>
        <dbReference type="Pfam" id="PF18823"/>
    </source>
</evidence>
<reference evidence="2" key="1">
    <citation type="submission" date="2021-05" db="EMBL/GenBank/DDBJ databases">
        <authorList>
            <person name="Pietrasiak N."/>
            <person name="Ward R."/>
            <person name="Stajich J.E."/>
            <person name="Kurbessoian T."/>
        </authorList>
    </citation>
    <scope>NUCLEOTIDE SEQUENCE</scope>
    <source>
        <strain evidence="2">GSE-NOS-MK-12-04C</strain>
    </source>
</reference>
<accession>A0A951UTD8</accession>
<dbReference type="EMBL" id="JAHHGZ010000012">
    <property type="protein sequence ID" value="MBW4668411.1"/>
    <property type="molecule type" value="Genomic_DNA"/>
</dbReference>
<dbReference type="InterPro" id="IPR009279">
    <property type="entry name" value="Portal_Mu"/>
</dbReference>
<protein>
    <submittedName>
        <fullName evidence="2">DUF935 family protein</fullName>
    </submittedName>
</protein>
<dbReference type="Pfam" id="PF18823">
    <property type="entry name" value="InPase"/>
    <property type="match status" value="1"/>
</dbReference>
<name>A0A951UTD8_9CYAN</name>
<dbReference type="Proteomes" id="UP000729701">
    <property type="component" value="Unassembled WGS sequence"/>
</dbReference>
<organism evidence="2 3">
    <name type="scientific">Cyanomargarita calcarea GSE-NOS-MK-12-04C</name>
    <dbReference type="NCBI Taxonomy" id="2839659"/>
    <lineage>
        <taxon>Bacteria</taxon>
        <taxon>Bacillati</taxon>
        <taxon>Cyanobacteriota</taxon>
        <taxon>Cyanophyceae</taxon>
        <taxon>Nostocales</taxon>
        <taxon>Cyanomargaritaceae</taxon>
        <taxon>Cyanomargarita</taxon>
    </lineage>
</organism>
<evidence type="ECO:0000313" key="2">
    <source>
        <dbReference type="EMBL" id="MBW4668411.1"/>
    </source>
</evidence>
<dbReference type="Pfam" id="PF06074">
    <property type="entry name" value="Portal_Mu"/>
    <property type="match status" value="1"/>
</dbReference>
<comment type="caution">
    <text evidence="2">The sequence shown here is derived from an EMBL/GenBank/DDBJ whole genome shotgun (WGS) entry which is preliminary data.</text>
</comment>